<dbReference type="AlphaFoldDB" id="A0A7G7CS83"/>
<organism evidence="2 3">
    <name type="scientific">Corynebacterium incognita</name>
    <dbReference type="NCBI Taxonomy" id="2754725"/>
    <lineage>
        <taxon>Bacteria</taxon>
        <taxon>Bacillati</taxon>
        <taxon>Actinomycetota</taxon>
        <taxon>Actinomycetes</taxon>
        <taxon>Mycobacteriales</taxon>
        <taxon>Corynebacteriaceae</taxon>
        <taxon>Corynebacterium</taxon>
    </lineage>
</organism>
<dbReference type="KEGG" id="cik:H0194_02045"/>
<accession>A0A7G7CS83</accession>
<keyword evidence="1" id="KW-1133">Transmembrane helix</keyword>
<dbReference type="Proteomes" id="UP000515743">
    <property type="component" value="Chromosome"/>
</dbReference>
<reference evidence="2 3" key="1">
    <citation type="submission" date="2020-07" db="EMBL/GenBank/DDBJ databases">
        <title>Complete genome and description of Corynebacterium incognita strain Marseille-Q3630 sp. nov.</title>
        <authorList>
            <person name="Boxberger M."/>
        </authorList>
    </citation>
    <scope>NUCLEOTIDE SEQUENCE [LARGE SCALE GENOMIC DNA]</scope>
    <source>
        <strain evidence="2 3">Marseille-Q3630</strain>
    </source>
</reference>
<keyword evidence="3" id="KW-1185">Reference proteome</keyword>
<evidence type="ECO:0000313" key="3">
    <source>
        <dbReference type="Proteomes" id="UP000515743"/>
    </source>
</evidence>
<sequence>MLLGAIVFALVAFLAFVAFVGTAKVIWLYVLFGSAIVGLVLFVLDWKEKHRASRVSGHDVEVDD</sequence>
<keyword evidence="1" id="KW-0472">Membrane</keyword>
<proteinExistence type="predicted"/>
<keyword evidence="1" id="KW-0812">Transmembrane</keyword>
<gene>
    <name evidence="2" type="ORF">H0194_02045</name>
</gene>
<evidence type="ECO:0000313" key="2">
    <source>
        <dbReference type="EMBL" id="QNE90449.1"/>
    </source>
</evidence>
<name>A0A7G7CS83_9CORY</name>
<protein>
    <submittedName>
        <fullName evidence="2">Zinc-binding dehydrogenase</fullName>
    </submittedName>
</protein>
<dbReference type="EMBL" id="CP059404">
    <property type="protein sequence ID" value="QNE90449.1"/>
    <property type="molecule type" value="Genomic_DNA"/>
</dbReference>
<feature type="transmembrane region" description="Helical" evidence="1">
    <location>
        <begin position="27"/>
        <end position="44"/>
    </location>
</feature>
<evidence type="ECO:0000256" key="1">
    <source>
        <dbReference type="SAM" id="Phobius"/>
    </source>
</evidence>